<dbReference type="PROSITE" id="PS51464">
    <property type="entry name" value="SIS"/>
    <property type="match status" value="1"/>
</dbReference>
<evidence type="ECO:0000256" key="3">
    <source>
        <dbReference type="ARBA" id="ARBA00023163"/>
    </source>
</evidence>
<dbReference type="Proteomes" id="UP000028525">
    <property type="component" value="Unassembled WGS sequence"/>
</dbReference>
<evidence type="ECO:0000259" key="4">
    <source>
        <dbReference type="PROSITE" id="PS51071"/>
    </source>
</evidence>
<evidence type="ECO:0000313" key="6">
    <source>
        <dbReference type="EMBL" id="KEZ90338.1"/>
    </source>
</evidence>
<dbReference type="OrthoDB" id="1648815at2"/>
<dbReference type="STRING" id="29354.IO98_10365"/>
<dbReference type="AlphaFoldDB" id="A0A084JN04"/>
<dbReference type="CDD" id="cd05013">
    <property type="entry name" value="SIS_RpiR"/>
    <property type="match status" value="1"/>
</dbReference>
<dbReference type="Pfam" id="PF01380">
    <property type="entry name" value="SIS"/>
    <property type="match status" value="1"/>
</dbReference>
<proteinExistence type="predicted"/>
<keyword evidence="7" id="KW-1185">Reference proteome</keyword>
<dbReference type="PANTHER" id="PTHR30514">
    <property type="entry name" value="GLUCOKINASE"/>
    <property type="match status" value="1"/>
</dbReference>
<evidence type="ECO:0008006" key="8">
    <source>
        <dbReference type="Google" id="ProtNLM"/>
    </source>
</evidence>
<evidence type="ECO:0000259" key="5">
    <source>
        <dbReference type="PROSITE" id="PS51464"/>
    </source>
</evidence>
<evidence type="ECO:0000313" key="7">
    <source>
        <dbReference type="Proteomes" id="UP000028525"/>
    </source>
</evidence>
<dbReference type="GO" id="GO:1901135">
    <property type="term" value="P:carbohydrate derivative metabolic process"/>
    <property type="evidence" value="ECO:0007669"/>
    <property type="project" value="InterPro"/>
</dbReference>
<keyword evidence="1" id="KW-0805">Transcription regulation</keyword>
<dbReference type="InterPro" id="IPR001347">
    <property type="entry name" value="SIS_dom"/>
</dbReference>
<organism evidence="6 7">
    <name type="scientific">Lacrimispora celerecrescens</name>
    <dbReference type="NCBI Taxonomy" id="29354"/>
    <lineage>
        <taxon>Bacteria</taxon>
        <taxon>Bacillati</taxon>
        <taxon>Bacillota</taxon>
        <taxon>Clostridia</taxon>
        <taxon>Lachnospirales</taxon>
        <taxon>Lachnospiraceae</taxon>
        <taxon>Lacrimispora</taxon>
    </lineage>
</organism>
<keyword evidence="3" id="KW-0804">Transcription</keyword>
<dbReference type="Pfam" id="PF01418">
    <property type="entry name" value="HTH_6"/>
    <property type="match status" value="1"/>
</dbReference>
<dbReference type="GO" id="GO:0003677">
    <property type="term" value="F:DNA binding"/>
    <property type="evidence" value="ECO:0007669"/>
    <property type="project" value="UniProtKB-KW"/>
</dbReference>
<name>A0A084JN04_9FIRM</name>
<dbReference type="InterPro" id="IPR035472">
    <property type="entry name" value="RpiR-like_SIS"/>
</dbReference>
<dbReference type="InterPro" id="IPR009057">
    <property type="entry name" value="Homeodomain-like_sf"/>
</dbReference>
<dbReference type="InterPro" id="IPR036388">
    <property type="entry name" value="WH-like_DNA-bd_sf"/>
</dbReference>
<sequence length="252" mass="29220">MVLDDLVVKHYNELSENDYHIWNYISANREEVANLPINVVAERVNVSRTTLMRFSQKLGLHGYSELKTHLRWENIAPRKSYESITEKVINNNINIINRYKEIDFGEMVRAIYEAHNIFIYGTGSLQREVAIELRRMFLSVNMIAIDLPGEGELLKSTNMLGKNDIIFIISKSGESAFVDNQLNKFKAKGVKIISLTKSGHNRIAIKSDFNLFTNIEKFELGPDTVFETMVHMFLIIEILFARFIDYYFTHES</sequence>
<dbReference type="Gene3D" id="3.40.50.10490">
    <property type="entry name" value="Glucose-6-phosphate isomerase like protein, domain 1"/>
    <property type="match status" value="1"/>
</dbReference>
<protein>
    <recommendedName>
        <fullName evidence="8">RpiR family transcriptional regulator</fullName>
    </recommendedName>
</protein>
<dbReference type="EMBL" id="JPME01000012">
    <property type="protein sequence ID" value="KEZ90338.1"/>
    <property type="molecule type" value="Genomic_DNA"/>
</dbReference>
<dbReference type="GO" id="GO:0097367">
    <property type="term" value="F:carbohydrate derivative binding"/>
    <property type="evidence" value="ECO:0007669"/>
    <property type="project" value="InterPro"/>
</dbReference>
<reference evidence="6 7" key="1">
    <citation type="submission" date="2014-07" db="EMBL/GenBank/DDBJ databases">
        <title>Draft genome of Clostridium celerecrescens 152B isolated from sediments associated with methane hydrate from Krishna Godavari basin.</title>
        <authorList>
            <person name="Honkalas V.S."/>
            <person name="Dabir A.P."/>
            <person name="Arora P."/>
            <person name="Dhakephalkar P.K."/>
        </authorList>
    </citation>
    <scope>NUCLEOTIDE SEQUENCE [LARGE SCALE GENOMIC DNA]</scope>
    <source>
        <strain evidence="6 7">152B</strain>
    </source>
</reference>
<gene>
    <name evidence="6" type="ORF">IO98_10365</name>
</gene>
<dbReference type="GO" id="GO:0003700">
    <property type="term" value="F:DNA-binding transcription factor activity"/>
    <property type="evidence" value="ECO:0007669"/>
    <property type="project" value="InterPro"/>
</dbReference>
<accession>A0A084JN04</accession>
<dbReference type="RefSeq" id="WP_038280724.1">
    <property type="nucleotide sequence ID" value="NZ_JPME01000012.1"/>
</dbReference>
<feature type="domain" description="SIS" evidence="5">
    <location>
        <begin position="107"/>
        <end position="249"/>
    </location>
</feature>
<comment type="caution">
    <text evidence="6">The sequence shown here is derived from an EMBL/GenBank/DDBJ whole genome shotgun (WGS) entry which is preliminary data.</text>
</comment>
<dbReference type="PANTHER" id="PTHR30514:SF1">
    <property type="entry name" value="HTH-TYPE TRANSCRIPTIONAL REGULATOR HEXR-RELATED"/>
    <property type="match status" value="1"/>
</dbReference>
<dbReference type="SUPFAM" id="SSF53697">
    <property type="entry name" value="SIS domain"/>
    <property type="match status" value="1"/>
</dbReference>
<feature type="domain" description="HTH rpiR-type" evidence="4">
    <location>
        <begin position="1"/>
        <end position="77"/>
    </location>
</feature>
<keyword evidence="2" id="KW-0238">DNA-binding</keyword>
<dbReference type="InterPro" id="IPR000281">
    <property type="entry name" value="HTH_RpiR"/>
</dbReference>
<dbReference type="InterPro" id="IPR046348">
    <property type="entry name" value="SIS_dom_sf"/>
</dbReference>
<evidence type="ECO:0000256" key="1">
    <source>
        <dbReference type="ARBA" id="ARBA00023015"/>
    </source>
</evidence>
<dbReference type="InterPro" id="IPR047640">
    <property type="entry name" value="RpiR-like"/>
</dbReference>
<dbReference type="PROSITE" id="PS51071">
    <property type="entry name" value="HTH_RPIR"/>
    <property type="match status" value="1"/>
</dbReference>
<dbReference type="SUPFAM" id="SSF46689">
    <property type="entry name" value="Homeodomain-like"/>
    <property type="match status" value="1"/>
</dbReference>
<evidence type="ECO:0000256" key="2">
    <source>
        <dbReference type="ARBA" id="ARBA00023125"/>
    </source>
</evidence>
<dbReference type="Gene3D" id="1.10.10.10">
    <property type="entry name" value="Winged helix-like DNA-binding domain superfamily/Winged helix DNA-binding domain"/>
    <property type="match status" value="1"/>
</dbReference>